<dbReference type="Proteomes" id="UP000006038">
    <property type="component" value="Chromosome 6"/>
</dbReference>
<proteinExistence type="predicted"/>
<evidence type="ECO:0000256" key="1">
    <source>
        <dbReference type="SAM" id="MobiDB-lite"/>
    </source>
</evidence>
<protein>
    <submittedName>
        <fullName evidence="2">Uncharacterized protein</fullName>
    </submittedName>
</protein>
<dbReference type="AlphaFoldDB" id="J3ME33"/>
<dbReference type="HOGENOM" id="CLU_1920342_0_0_1"/>
<organism evidence="2">
    <name type="scientific">Oryza brachyantha</name>
    <name type="common">malo sina</name>
    <dbReference type="NCBI Taxonomy" id="4533"/>
    <lineage>
        <taxon>Eukaryota</taxon>
        <taxon>Viridiplantae</taxon>
        <taxon>Streptophyta</taxon>
        <taxon>Embryophyta</taxon>
        <taxon>Tracheophyta</taxon>
        <taxon>Spermatophyta</taxon>
        <taxon>Magnoliopsida</taxon>
        <taxon>Liliopsida</taxon>
        <taxon>Poales</taxon>
        <taxon>Poaceae</taxon>
        <taxon>BOP clade</taxon>
        <taxon>Oryzoideae</taxon>
        <taxon>Oryzeae</taxon>
        <taxon>Oryzinae</taxon>
        <taxon>Oryza</taxon>
    </lineage>
</organism>
<evidence type="ECO:0000313" key="2">
    <source>
        <dbReference type="EnsemblPlants" id="OB06G22770.1"/>
    </source>
</evidence>
<dbReference type="Gramene" id="OB06G22770.1">
    <property type="protein sequence ID" value="OB06G22770.1"/>
    <property type="gene ID" value="OB06G22770"/>
</dbReference>
<name>J3ME33_ORYBR</name>
<reference evidence="2" key="1">
    <citation type="journal article" date="2013" name="Nat. Commun.">
        <title>Whole-genome sequencing of Oryza brachyantha reveals mechanisms underlying Oryza genome evolution.</title>
        <authorList>
            <person name="Chen J."/>
            <person name="Huang Q."/>
            <person name="Gao D."/>
            <person name="Wang J."/>
            <person name="Lang Y."/>
            <person name="Liu T."/>
            <person name="Li B."/>
            <person name="Bai Z."/>
            <person name="Luis Goicoechea J."/>
            <person name="Liang C."/>
            <person name="Chen C."/>
            <person name="Zhang W."/>
            <person name="Sun S."/>
            <person name="Liao Y."/>
            <person name="Zhang X."/>
            <person name="Yang L."/>
            <person name="Song C."/>
            <person name="Wang M."/>
            <person name="Shi J."/>
            <person name="Liu G."/>
            <person name="Liu J."/>
            <person name="Zhou H."/>
            <person name="Zhou W."/>
            <person name="Yu Q."/>
            <person name="An N."/>
            <person name="Chen Y."/>
            <person name="Cai Q."/>
            <person name="Wang B."/>
            <person name="Liu B."/>
            <person name="Min J."/>
            <person name="Huang Y."/>
            <person name="Wu H."/>
            <person name="Li Z."/>
            <person name="Zhang Y."/>
            <person name="Yin Y."/>
            <person name="Song W."/>
            <person name="Jiang J."/>
            <person name="Jackson S.A."/>
            <person name="Wing R.A."/>
            <person name="Wang J."/>
            <person name="Chen M."/>
        </authorList>
    </citation>
    <scope>NUCLEOTIDE SEQUENCE [LARGE SCALE GENOMIC DNA]</scope>
    <source>
        <strain evidence="2">cv. IRGC 101232</strain>
    </source>
</reference>
<feature type="region of interest" description="Disordered" evidence="1">
    <location>
        <begin position="1"/>
        <end position="64"/>
    </location>
</feature>
<feature type="compositionally biased region" description="Basic and acidic residues" evidence="1">
    <location>
        <begin position="39"/>
        <end position="49"/>
    </location>
</feature>
<evidence type="ECO:0000313" key="3">
    <source>
        <dbReference type="Proteomes" id="UP000006038"/>
    </source>
</evidence>
<sequence length="132" mass="14058">MGGGRGMSGGAVSSPHGGADEDEAQEASLHGGRLMGLMADRKERGDDRGMGSGARSCPDHERELRLDRRPWRGRDVVSAFGAHGSLHWPSSRAPMDWSPPAALEAGLPQSQQSRSAAKHRSRDPALARKAQP</sequence>
<feature type="region of interest" description="Disordered" evidence="1">
    <location>
        <begin position="82"/>
        <end position="132"/>
    </location>
</feature>
<reference evidence="2" key="2">
    <citation type="submission" date="2013-04" db="UniProtKB">
        <authorList>
            <consortium name="EnsemblPlants"/>
        </authorList>
    </citation>
    <scope>IDENTIFICATION</scope>
</reference>
<dbReference type="EnsemblPlants" id="OB06G22770.1">
    <property type="protein sequence ID" value="OB06G22770.1"/>
    <property type="gene ID" value="OB06G22770"/>
</dbReference>
<keyword evidence="3" id="KW-1185">Reference proteome</keyword>
<accession>J3ME33</accession>